<protein>
    <recommendedName>
        <fullName evidence="5">DUF4148 domain-containing protein</fullName>
    </recommendedName>
</protein>
<sequence length="108" mass="12108">MTSILFAFVLGTRLAAAQAIAQANVAGHPRVNEVNQRLDNQQNRIDQGVANGTVTQKQAVRDETQDANIARRESVDEARHGGHLTKAEQKRLNHSENQDSKRIYRQKH</sequence>
<feature type="compositionally biased region" description="Basic and acidic residues" evidence="1">
    <location>
        <begin position="59"/>
        <end position="102"/>
    </location>
</feature>
<evidence type="ECO:0000256" key="2">
    <source>
        <dbReference type="SAM" id="SignalP"/>
    </source>
</evidence>
<keyword evidence="2" id="KW-0732">Signal</keyword>
<accession>A0ABT6B6H0</accession>
<keyword evidence="4" id="KW-1185">Reference proteome</keyword>
<reference evidence="3 4" key="1">
    <citation type="journal article" date="2024" name="Curr. Microbiol.">
        <title>Luteibacter sahnii sp. nov., A Novel Yellow-Colored Xanthomonadin Pigment Producing Probiotic Bacterium from Healthy Rice Seed Microbiome.</title>
        <authorList>
            <person name="Jaiswal G."/>
            <person name="Rana R."/>
            <person name="Nayak P.K."/>
            <person name="Chouhan R."/>
            <person name="Gandhi S.G."/>
            <person name="Patel H.K."/>
            <person name="Patil P.B."/>
        </authorList>
    </citation>
    <scope>NUCLEOTIDE SEQUENCE [LARGE SCALE GENOMIC DNA]</scope>
    <source>
        <strain evidence="3 4">PPL201</strain>
    </source>
</reference>
<feature type="signal peptide" evidence="2">
    <location>
        <begin position="1"/>
        <end position="21"/>
    </location>
</feature>
<feature type="chain" id="PRO_5046430111" description="DUF4148 domain-containing protein" evidence="2">
    <location>
        <begin position="22"/>
        <end position="108"/>
    </location>
</feature>
<feature type="compositionally biased region" description="Polar residues" evidence="1">
    <location>
        <begin position="42"/>
        <end position="58"/>
    </location>
</feature>
<evidence type="ECO:0008006" key="5">
    <source>
        <dbReference type="Google" id="ProtNLM"/>
    </source>
</evidence>
<organism evidence="3 4">
    <name type="scientific">Luteibacter sahnii</name>
    <dbReference type="NCBI Taxonomy" id="3021977"/>
    <lineage>
        <taxon>Bacteria</taxon>
        <taxon>Pseudomonadati</taxon>
        <taxon>Pseudomonadota</taxon>
        <taxon>Gammaproteobacteria</taxon>
        <taxon>Lysobacterales</taxon>
        <taxon>Rhodanobacteraceae</taxon>
        <taxon>Luteibacter</taxon>
    </lineage>
</organism>
<proteinExistence type="predicted"/>
<evidence type="ECO:0000313" key="3">
    <source>
        <dbReference type="EMBL" id="MDF4023696.1"/>
    </source>
</evidence>
<evidence type="ECO:0000313" key="4">
    <source>
        <dbReference type="Proteomes" id="UP001528850"/>
    </source>
</evidence>
<evidence type="ECO:0000256" key="1">
    <source>
        <dbReference type="SAM" id="MobiDB-lite"/>
    </source>
</evidence>
<dbReference type="Proteomes" id="UP001528850">
    <property type="component" value="Unassembled WGS sequence"/>
</dbReference>
<feature type="region of interest" description="Disordered" evidence="1">
    <location>
        <begin position="42"/>
        <end position="108"/>
    </location>
</feature>
<name>A0ABT6B6H0_9GAMM</name>
<gene>
    <name evidence="3" type="ORF">P3W24_01730</name>
</gene>
<dbReference type="EMBL" id="JARJJS010000001">
    <property type="protein sequence ID" value="MDF4023696.1"/>
    <property type="molecule type" value="Genomic_DNA"/>
</dbReference>
<comment type="caution">
    <text evidence="3">The sequence shown here is derived from an EMBL/GenBank/DDBJ whole genome shotgun (WGS) entry which is preliminary data.</text>
</comment>